<protein>
    <submittedName>
        <fullName evidence="1">Uncharacterized protein</fullName>
    </submittedName>
</protein>
<evidence type="ECO:0000313" key="1">
    <source>
        <dbReference type="EMBL" id="CDW32779.1"/>
    </source>
</evidence>
<dbReference type="AlphaFoldDB" id="A0A0K2U3A4"/>
<proteinExistence type="predicted"/>
<reference evidence="1" key="1">
    <citation type="submission" date="2014-05" db="EMBL/GenBank/DDBJ databases">
        <authorList>
            <person name="Chronopoulou M."/>
        </authorList>
    </citation>
    <scope>NUCLEOTIDE SEQUENCE</scope>
    <source>
        <tissue evidence="1">Whole organism</tissue>
    </source>
</reference>
<organism evidence="1">
    <name type="scientific">Lepeophtheirus salmonis</name>
    <name type="common">Salmon louse</name>
    <name type="synonym">Caligus salmonis</name>
    <dbReference type="NCBI Taxonomy" id="72036"/>
    <lineage>
        <taxon>Eukaryota</taxon>
        <taxon>Metazoa</taxon>
        <taxon>Ecdysozoa</taxon>
        <taxon>Arthropoda</taxon>
        <taxon>Crustacea</taxon>
        <taxon>Multicrustacea</taxon>
        <taxon>Hexanauplia</taxon>
        <taxon>Copepoda</taxon>
        <taxon>Siphonostomatoida</taxon>
        <taxon>Caligidae</taxon>
        <taxon>Lepeophtheirus</taxon>
    </lineage>
</organism>
<accession>A0A0K2U3A4</accession>
<dbReference type="EMBL" id="HACA01015418">
    <property type="protein sequence ID" value="CDW32779.1"/>
    <property type="molecule type" value="Transcribed_RNA"/>
</dbReference>
<sequence length="78" mass="8752">MVRGTMPKVGPVQSPILASKSLSPPVPLPQNRSIKGSSLLYQPFKPYLKKSKKYINFPFFTFLSTIGTEHKNLIFSVQ</sequence>
<name>A0A0K2U3A4_LEPSM</name>